<dbReference type="AlphaFoldDB" id="A0A150G198"/>
<keyword evidence="1" id="KW-1133">Transmembrane helix</keyword>
<dbReference type="Proteomes" id="UP000075714">
    <property type="component" value="Unassembled WGS sequence"/>
</dbReference>
<reference evidence="3" key="1">
    <citation type="journal article" date="2016" name="Nat. Commun.">
        <title>The Gonium pectorale genome demonstrates co-option of cell cycle regulation during the evolution of multicellularity.</title>
        <authorList>
            <person name="Hanschen E.R."/>
            <person name="Marriage T.N."/>
            <person name="Ferris P.J."/>
            <person name="Hamaji T."/>
            <person name="Toyoda A."/>
            <person name="Fujiyama A."/>
            <person name="Neme R."/>
            <person name="Noguchi H."/>
            <person name="Minakuchi Y."/>
            <person name="Suzuki M."/>
            <person name="Kawai-Toyooka H."/>
            <person name="Smith D.R."/>
            <person name="Sparks H."/>
            <person name="Anderson J."/>
            <person name="Bakaric R."/>
            <person name="Luria V."/>
            <person name="Karger A."/>
            <person name="Kirschner M.W."/>
            <person name="Durand P.M."/>
            <person name="Michod R.E."/>
            <person name="Nozaki H."/>
            <person name="Olson B.J."/>
        </authorList>
    </citation>
    <scope>NUCLEOTIDE SEQUENCE [LARGE SCALE GENOMIC DNA]</scope>
    <source>
        <strain evidence="3">NIES-2863</strain>
    </source>
</reference>
<protein>
    <submittedName>
        <fullName evidence="2">Uncharacterized protein</fullName>
    </submittedName>
</protein>
<comment type="caution">
    <text evidence="2">The sequence shown here is derived from an EMBL/GenBank/DDBJ whole genome shotgun (WGS) entry which is preliminary data.</text>
</comment>
<evidence type="ECO:0000313" key="2">
    <source>
        <dbReference type="EMBL" id="KXZ43643.1"/>
    </source>
</evidence>
<keyword evidence="3" id="KW-1185">Reference proteome</keyword>
<sequence>MLDGVVKARQERRYMIFVIVALCVFCLCTVGAVVGLTYAVVDALKDTQVTGDTMYVKGSSVEVVRTGSAEFAVVDGVFVNRQAQALANATSSAAAVAAAASNTTATTKSPSPTSVMRTASFMGSPIRFNSRVDVRSLMELKYLYIKGAGEVELALMVTGVARVPMEGSTYGTVVRIITTVGTITLDDTLILFSTDIADVFSEAGFRTTSISRNRRMLLGAYDVLGFFNFIRVRGLAGEDLLPTQLYIWIDLKLAG</sequence>
<proteinExistence type="predicted"/>
<dbReference type="EMBL" id="LSYV01000085">
    <property type="protein sequence ID" value="KXZ43643.1"/>
    <property type="molecule type" value="Genomic_DNA"/>
</dbReference>
<name>A0A150G198_GONPE</name>
<gene>
    <name evidence="2" type="ORF">GPECTOR_84g319</name>
</gene>
<organism evidence="2 3">
    <name type="scientific">Gonium pectorale</name>
    <name type="common">Green alga</name>
    <dbReference type="NCBI Taxonomy" id="33097"/>
    <lineage>
        <taxon>Eukaryota</taxon>
        <taxon>Viridiplantae</taxon>
        <taxon>Chlorophyta</taxon>
        <taxon>core chlorophytes</taxon>
        <taxon>Chlorophyceae</taxon>
        <taxon>CS clade</taxon>
        <taxon>Chlamydomonadales</taxon>
        <taxon>Volvocaceae</taxon>
        <taxon>Gonium</taxon>
    </lineage>
</organism>
<evidence type="ECO:0000256" key="1">
    <source>
        <dbReference type="SAM" id="Phobius"/>
    </source>
</evidence>
<keyword evidence="1" id="KW-0812">Transmembrane</keyword>
<feature type="transmembrane region" description="Helical" evidence="1">
    <location>
        <begin position="14"/>
        <end position="41"/>
    </location>
</feature>
<accession>A0A150G198</accession>
<evidence type="ECO:0000313" key="3">
    <source>
        <dbReference type="Proteomes" id="UP000075714"/>
    </source>
</evidence>
<keyword evidence="1" id="KW-0472">Membrane</keyword>